<dbReference type="RefSeq" id="WP_381429527.1">
    <property type="nucleotide sequence ID" value="NZ_JBHSNO010000001.1"/>
</dbReference>
<dbReference type="Proteomes" id="UP001596109">
    <property type="component" value="Unassembled WGS sequence"/>
</dbReference>
<proteinExistence type="predicted"/>
<organism evidence="1 2">
    <name type="scientific">Sporosarcina soli</name>
    <dbReference type="NCBI Taxonomy" id="334736"/>
    <lineage>
        <taxon>Bacteria</taxon>
        <taxon>Bacillati</taxon>
        <taxon>Bacillota</taxon>
        <taxon>Bacilli</taxon>
        <taxon>Bacillales</taxon>
        <taxon>Caryophanaceae</taxon>
        <taxon>Sporosarcina</taxon>
    </lineage>
</organism>
<accession>A0ABW0TDW4</accession>
<comment type="caution">
    <text evidence="1">The sequence shown here is derived from an EMBL/GenBank/DDBJ whole genome shotgun (WGS) entry which is preliminary data.</text>
</comment>
<evidence type="ECO:0000313" key="1">
    <source>
        <dbReference type="EMBL" id="MFC5587479.1"/>
    </source>
</evidence>
<protein>
    <submittedName>
        <fullName evidence="1">Cysteine-rich CWC family protein</fullName>
    </submittedName>
</protein>
<dbReference type="EMBL" id="JBHSNO010000001">
    <property type="protein sequence ID" value="MFC5587479.1"/>
    <property type="molecule type" value="Genomic_DNA"/>
</dbReference>
<dbReference type="InterPro" id="IPR032720">
    <property type="entry name" value="Cys_rich_CWC"/>
</dbReference>
<name>A0ABW0TDW4_9BACL</name>
<evidence type="ECO:0000313" key="2">
    <source>
        <dbReference type="Proteomes" id="UP001596109"/>
    </source>
</evidence>
<reference evidence="2" key="1">
    <citation type="journal article" date="2019" name="Int. J. Syst. Evol. Microbiol.">
        <title>The Global Catalogue of Microorganisms (GCM) 10K type strain sequencing project: providing services to taxonomists for standard genome sequencing and annotation.</title>
        <authorList>
            <consortium name="The Broad Institute Genomics Platform"/>
            <consortium name="The Broad Institute Genome Sequencing Center for Infectious Disease"/>
            <person name="Wu L."/>
            <person name="Ma J."/>
        </authorList>
    </citation>
    <scope>NUCLEOTIDE SEQUENCE [LARGE SCALE GENOMIC DNA]</scope>
    <source>
        <strain evidence="2">CGMCC 4.1434</strain>
    </source>
</reference>
<gene>
    <name evidence="1" type="ORF">ACFPRA_00970</name>
</gene>
<sequence length="65" mass="7501">MIADKYCCPLCKNNNQCCIPNDCSAEGCWCTDAFFPKGIFDLLPTEREKVCICQNCLEEFKQRRV</sequence>
<keyword evidence="2" id="KW-1185">Reference proteome</keyword>
<dbReference type="Pfam" id="PF14375">
    <property type="entry name" value="Cys_rich_CWC"/>
    <property type="match status" value="1"/>
</dbReference>